<evidence type="ECO:0000313" key="2">
    <source>
        <dbReference type="Proteomes" id="UP000295388"/>
    </source>
</evidence>
<protein>
    <recommendedName>
        <fullName evidence="3">Tetratricopeptide repeat protein</fullName>
    </recommendedName>
</protein>
<evidence type="ECO:0000313" key="1">
    <source>
        <dbReference type="EMBL" id="TDO48662.1"/>
    </source>
</evidence>
<evidence type="ECO:0008006" key="3">
    <source>
        <dbReference type="Google" id="ProtNLM"/>
    </source>
</evidence>
<dbReference type="EMBL" id="SNWQ01000007">
    <property type="protein sequence ID" value="TDO48662.1"/>
    <property type="molecule type" value="Genomic_DNA"/>
</dbReference>
<dbReference type="InterPro" id="IPR011990">
    <property type="entry name" value="TPR-like_helical_dom_sf"/>
</dbReference>
<gene>
    <name evidence="1" type="ORF">EV643_107292</name>
</gene>
<proteinExistence type="predicted"/>
<name>A0A4R6KE73_9ACTN</name>
<dbReference type="Proteomes" id="UP000295388">
    <property type="component" value="Unassembled WGS sequence"/>
</dbReference>
<reference evidence="1 2" key="1">
    <citation type="submission" date="2019-03" db="EMBL/GenBank/DDBJ databases">
        <title>Genomic Encyclopedia of Type Strains, Phase III (KMG-III): the genomes of soil and plant-associated and newly described type strains.</title>
        <authorList>
            <person name="Whitman W."/>
        </authorList>
    </citation>
    <scope>NUCLEOTIDE SEQUENCE [LARGE SCALE GENOMIC DNA]</scope>
    <source>
        <strain evidence="1 2">VKM Ac-2527</strain>
    </source>
</reference>
<dbReference type="Gene3D" id="1.25.40.10">
    <property type="entry name" value="Tetratricopeptide repeat domain"/>
    <property type="match status" value="1"/>
</dbReference>
<dbReference type="RefSeq" id="WP_133801066.1">
    <property type="nucleotide sequence ID" value="NZ_SNWQ01000007.1"/>
</dbReference>
<dbReference type="AlphaFoldDB" id="A0A4R6KE73"/>
<sequence length="271" mass="29197">MTEIALPEVLDAAAGLSRAARWDDATRLLDAVRTHDPADLVALAVARATIAVDQDLFQQTDHGPAAMAKLEQALQEAPDPAVGWDLEFLRLRKDYATELFSRSAVDAEQSDGERAEGSGMAAAERLAEWAERLQATAPSEDRAGHAAFYRGVMADNLLAAPADALSNYTTALAIAERCGDEFLESLALRHLGDHAHTAGDLKLTRAHWERSTELRQRTGHLSGVLAQQALLAVLAQAEGEREAAAALAGEVHRWATQLGLPWLTQQTAALR</sequence>
<comment type="caution">
    <text evidence="1">The sequence shown here is derived from an EMBL/GenBank/DDBJ whole genome shotgun (WGS) entry which is preliminary data.</text>
</comment>
<keyword evidence="2" id="KW-1185">Reference proteome</keyword>
<accession>A0A4R6KE73</accession>
<organism evidence="1 2">
    <name type="scientific">Kribbella caucasensis</name>
    <dbReference type="NCBI Taxonomy" id="2512215"/>
    <lineage>
        <taxon>Bacteria</taxon>
        <taxon>Bacillati</taxon>
        <taxon>Actinomycetota</taxon>
        <taxon>Actinomycetes</taxon>
        <taxon>Propionibacteriales</taxon>
        <taxon>Kribbellaceae</taxon>
        <taxon>Kribbella</taxon>
    </lineage>
</organism>
<dbReference type="OrthoDB" id="3824872at2"/>